<sequence>MNQNLFILTFLLFLPNLHFVGAADQYYLDCRVPARTCPDNQTIRFPFYHRDQQKPYCGYPGFEVSCDEDGHSILNLSVNDPYIVRQISYENRSLIVSNAVISHDSTPNCIPALQNISFPNERFELPKQNQVFLLSNCHPPRVTEYEIGCSTENANNWVLGVPGNDKQKLGNLSKQCGDGKVVVVPVKDYDGSDDESLGMRQVLSRGFELTWIDNDCSRCQRSGGLCGFNTASYLFQCYCEDRPQIAYCQGKGNNKILIATLIVAGIGALTVIVICCVRKFKCNKPISFWTKQNQTDQNIEAFNFGPGPVQIRRYTYSDVKKMTNSFKEQLSEGRYGCVYKGKLHDNSLVAVKVLNDSKGNGEEFINEAASISRTSHVNIITWLGFSYEGRKRALIYKFMPNGTLDEFIFNNNHSLGWDTLFQISLGIARGLEYLHRGCHTRILHFDIKPRNILLDEDFSPKISYFSLARVCTRKETIIPMSEIRGTIGYMAPEVIDREFGGVSHKSDVYSYGMLVLEMVAGRKIVNAGVDDTSEIYYFPHWIYERLALDEELGLERIMNEVEKTEVKKMIIVGLWCIQRIPSNRPAMSSVIEMLEGSLDSLQLPPKPIFSSPSNSNFPSDSSSMTGLKQNKLRAVLLRKISGDSANKLSNEEAIGCWNLELSKNLLKLARQCLLKGL</sequence>
<dbReference type="GO" id="GO:0030247">
    <property type="term" value="F:polysaccharide binding"/>
    <property type="evidence" value="ECO:0007669"/>
    <property type="project" value="InterPro"/>
</dbReference>
<evidence type="ECO:0000256" key="11">
    <source>
        <dbReference type="ARBA" id="ARBA00023136"/>
    </source>
</evidence>
<evidence type="ECO:0000256" key="13">
    <source>
        <dbReference type="ARBA" id="ARBA00047899"/>
    </source>
</evidence>
<evidence type="ECO:0000313" key="19">
    <source>
        <dbReference type="Proteomes" id="UP000813462"/>
    </source>
</evidence>
<dbReference type="Gene3D" id="3.30.200.20">
    <property type="entry name" value="Phosphorylase Kinase, domain 1"/>
    <property type="match status" value="1"/>
</dbReference>
<reference evidence="18" key="1">
    <citation type="journal article" date="2021" name="Front. Plant Sci.">
        <title>Chromosome-Scale Genome Assembly for Chinese Sour Jujube and Insights Into Its Genome Evolution and Domestication Signature.</title>
        <authorList>
            <person name="Shen L.-Y."/>
            <person name="Luo H."/>
            <person name="Wang X.-L."/>
            <person name="Wang X.-M."/>
            <person name="Qiu X.-J."/>
            <person name="Liu H."/>
            <person name="Zhou S.-S."/>
            <person name="Jia K.-H."/>
            <person name="Nie S."/>
            <person name="Bao Y.-T."/>
            <person name="Zhang R.-G."/>
            <person name="Yun Q.-Z."/>
            <person name="Chai Y.-H."/>
            <person name="Lu J.-Y."/>
            <person name="Li Y."/>
            <person name="Zhao S.-W."/>
            <person name="Mao J.-F."/>
            <person name="Jia S.-G."/>
            <person name="Mao Y.-M."/>
        </authorList>
    </citation>
    <scope>NUCLEOTIDE SEQUENCE</scope>
    <source>
        <strain evidence="18">AT0</strain>
        <tissue evidence="18">Leaf</tissue>
    </source>
</reference>
<protein>
    <recommendedName>
        <fullName evidence="2">non-specific serine/threonine protein kinase</fullName>
        <ecNumber evidence="2">2.7.11.1</ecNumber>
    </recommendedName>
</protein>
<dbReference type="InterPro" id="IPR045874">
    <property type="entry name" value="LRK10/LRL21-25-like"/>
</dbReference>
<evidence type="ECO:0000256" key="9">
    <source>
        <dbReference type="ARBA" id="ARBA00022840"/>
    </source>
</evidence>
<dbReference type="GO" id="GO:0004674">
    <property type="term" value="F:protein serine/threonine kinase activity"/>
    <property type="evidence" value="ECO:0007669"/>
    <property type="project" value="UniProtKB-KW"/>
</dbReference>
<dbReference type="EC" id="2.7.11.1" evidence="2"/>
<keyword evidence="10 15" id="KW-1133">Transmembrane helix</keyword>
<evidence type="ECO:0000256" key="10">
    <source>
        <dbReference type="ARBA" id="ARBA00022989"/>
    </source>
</evidence>
<evidence type="ECO:0000256" key="15">
    <source>
        <dbReference type="SAM" id="Phobius"/>
    </source>
</evidence>
<dbReference type="Pfam" id="PF07714">
    <property type="entry name" value="PK_Tyr_Ser-Thr"/>
    <property type="match status" value="1"/>
</dbReference>
<dbReference type="PANTHER" id="PTHR27009">
    <property type="entry name" value="RUST RESISTANCE KINASE LR10-RELATED"/>
    <property type="match status" value="1"/>
</dbReference>
<keyword evidence="5 15" id="KW-0812">Transmembrane</keyword>
<evidence type="ECO:0000256" key="8">
    <source>
        <dbReference type="ARBA" id="ARBA00022777"/>
    </source>
</evidence>
<dbReference type="EMBL" id="JAEACU010000010">
    <property type="protein sequence ID" value="KAH7516484.1"/>
    <property type="molecule type" value="Genomic_DNA"/>
</dbReference>
<evidence type="ECO:0000256" key="1">
    <source>
        <dbReference type="ARBA" id="ARBA00004479"/>
    </source>
</evidence>
<proteinExistence type="predicted"/>
<feature type="transmembrane region" description="Helical" evidence="15">
    <location>
        <begin position="256"/>
        <end position="277"/>
    </location>
</feature>
<keyword evidence="4" id="KW-0808">Transferase</keyword>
<dbReference type="InterPro" id="IPR032872">
    <property type="entry name" value="WAK_assoc_C"/>
</dbReference>
<dbReference type="GO" id="GO:0005524">
    <property type="term" value="F:ATP binding"/>
    <property type="evidence" value="ECO:0007669"/>
    <property type="project" value="UniProtKB-KW"/>
</dbReference>
<dbReference type="InterPro" id="IPR025287">
    <property type="entry name" value="WAK_GUB"/>
</dbReference>
<dbReference type="Pfam" id="PF13947">
    <property type="entry name" value="GUB_WAK_bind"/>
    <property type="match status" value="1"/>
</dbReference>
<dbReference type="SMART" id="SM00220">
    <property type="entry name" value="S_TKc"/>
    <property type="match status" value="1"/>
</dbReference>
<keyword evidence="12" id="KW-0325">Glycoprotein</keyword>
<keyword evidence="9" id="KW-0067">ATP-binding</keyword>
<keyword evidence="11 15" id="KW-0472">Membrane</keyword>
<dbReference type="Gene3D" id="1.10.510.10">
    <property type="entry name" value="Transferase(Phosphotransferase) domain 1"/>
    <property type="match status" value="1"/>
</dbReference>
<keyword evidence="3" id="KW-0723">Serine/threonine-protein kinase</keyword>
<evidence type="ECO:0000259" key="17">
    <source>
        <dbReference type="PROSITE" id="PS50011"/>
    </source>
</evidence>
<evidence type="ECO:0000256" key="5">
    <source>
        <dbReference type="ARBA" id="ARBA00022692"/>
    </source>
</evidence>
<name>A0A978UNT2_ZIZJJ</name>
<comment type="catalytic activity">
    <reaction evidence="14">
        <text>L-seryl-[protein] + ATP = O-phospho-L-seryl-[protein] + ADP + H(+)</text>
        <dbReference type="Rhea" id="RHEA:17989"/>
        <dbReference type="Rhea" id="RHEA-COMP:9863"/>
        <dbReference type="Rhea" id="RHEA-COMP:11604"/>
        <dbReference type="ChEBI" id="CHEBI:15378"/>
        <dbReference type="ChEBI" id="CHEBI:29999"/>
        <dbReference type="ChEBI" id="CHEBI:30616"/>
        <dbReference type="ChEBI" id="CHEBI:83421"/>
        <dbReference type="ChEBI" id="CHEBI:456216"/>
        <dbReference type="EC" id="2.7.11.1"/>
    </reaction>
</comment>
<evidence type="ECO:0000256" key="3">
    <source>
        <dbReference type="ARBA" id="ARBA00022527"/>
    </source>
</evidence>
<feature type="domain" description="Protein kinase" evidence="17">
    <location>
        <begin position="324"/>
        <end position="609"/>
    </location>
</feature>
<evidence type="ECO:0000256" key="4">
    <source>
        <dbReference type="ARBA" id="ARBA00022679"/>
    </source>
</evidence>
<dbReference type="GO" id="GO:0016020">
    <property type="term" value="C:membrane"/>
    <property type="evidence" value="ECO:0007669"/>
    <property type="project" value="UniProtKB-SubCell"/>
</dbReference>
<dbReference type="InterPro" id="IPR001245">
    <property type="entry name" value="Ser-Thr/Tyr_kinase_cat_dom"/>
</dbReference>
<dbReference type="Proteomes" id="UP000813462">
    <property type="component" value="Unassembled WGS sequence"/>
</dbReference>
<comment type="subcellular location">
    <subcellularLocation>
        <location evidence="1">Membrane</location>
        <topology evidence="1">Single-pass type I membrane protein</topology>
    </subcellularLocation>
</comment>
<evidence type="ECO:0000256" key="6">
    <source>
        <dbReference type="ARBA" id="ARBA00022729"/>
    </source>
</evidence>
<dbReference type="InterPro" id="IPR011009">
    <property type="entry name" value="Kinase-like_dom_sf"/>
</dbReference>
<evidence type="ECO:0000256" key="14">
    <source>
        <dbReference type="ARBA" id="ARBA00048679"/>
    </source>
</evidence>
<feature type="signal peptide" evidence="16">
    <location>
        <begin position="1"/>
        <end position="22"/>
    </location>
</feature>
<comment type="catalytic activity">
    <reaction evidence="13">
        <text>L-threonyl-[protein] + ATP = O-phospho-L-threonyl-[protein] + ADP + H(+)</text>
        <dbReference type="Rhea" id="RHEA:46608"/>
        <dbReference type="Rhea" id="RHEA-COMP:11060"/>
        <dbReference type="Rhea" id="RHEA-COMP:11605"/>
        <dbReference type="ChEBI" id="CHEBI:15378"/>
        <dbReference type="ChEBI" id="CHEBI:30013"/>
        <dbReference type="ChEBI" id="CHEBI:30616"/>
        <dbReference type="ChEBI" id="CHEBI:61977"/>
        <dbReference type="ChEBI" id="CHEBI:456216"/>
        <dbReference type="EC" id="2.7.11.1"/>
    </reaction>
</comment>
<organism evidence="18 19">
    <name type="scientific">Ziziphus jujuba var. spinosa</name>
    <dbReference type="NCBI Taxonomy" id="714518"/>
    <lineage>
        <taxon>Eukaryota</taxon>
        <taxon>Viridiplantae</taxon>
        <taxon>Streptophyta</taxon>
        <taxon>Embryophyta</taxon>
        <taxon>Tracheophyta</taxon>
        <taxon>Spermatophyta</taxon>
        <taxon>Magnoliopsida</taxon>
        <taxon>eudicotyledons</taxon>
        <taxon>Gunneridae</taxon>
        <taxon>Pentapetalae</taxon>
        <taxon>rosids</taxon>
        <taxon>fabids</taxon>
        <taxon>Rosales</taxon>
        <taxon>Rhamnaceae</taxon>
        <taxon>Paliureae</taxon>
        <taxon>Ziziphus</taxon>
    </lineage>
</organism>
<dbReference type="AlphaFoldDB" id="A0A978UNT2"/>
<accession>A0A978UNT2</accession>
<dbReference type="PROSITE" id="PS00108">
    <property type="entry name" value="PROTEIN_KINASE_ST"/>
    <property type="match status" value="1"/>
</dbReference>
<evidence type="ECO:0000256" key="12">
    <source>
        <dbReference type="ARBA" id="ARBA00023180"/>
    </source>
</evidence>
<feature type="chain" id="PRO_5037217594" description="non-specific serine/threonine protein kinase" evidence="16">
    <location>
        <begin position="23"/>
        <end position="677"/>
    </location>
</feature>
<dbReference type="FunFam" id="1.10.510.10:FF:000590">
    <property type="entry name" value="PR5-like receptor kinase"/>
    <property type="match status" value="1"/>
</dbReference>
<evidence type="ECO:0000256" key="16">
    <source>
        <dbReference type="SAM" id="SignalP"/>
    </source>
</evidence>
<dbReference type="PROSITE" id="PS50011">
    <property type="entry name" value="PROTEIN_KINASE_DOM"/>
    <property type="match status" value="1"/>
</dbReference>
<keyword evidence="8" id="KW-0418">Kinase</keyword>
<evidence type="ECO:0000313" key="18">
    <source>
        <dbReference type="EMBL" id="KAH7516484.1"/>
    </source>
</evidence>
<keyword evidence="6 16" id="KW-0732">Signal</keyword>
<dbReference type="InterPro" id="IPR000719">
    <property type="entry name" value="Prot_kinase_dom"/>
</dbReference>
<gene>
    <name evidence="18" type="ORF">FEM48_Zijuj10G0140000</name>
</gene>
<dbReference type="Pfam" id="PF14380">
    <property type="entry name" value="WAK_assoc"/>
    <property type="match status" value="1"/>
</dbReference>
<keyword evidence="7" id="KW-0547">Nucleotide-binding</keyword>
<dbReference type="SUPFAM" id="SSF56112">
    <property type="entry name" value="Protein kinase-like (PK-like)"/>
    <property type="match status" value="1"/>
</dbReference>
<evidence type="ECO:0000256" key="7">
    <source>
        <dbReference type="ARBA" id="ARBA00022741"/>
    </source>
</evidence>
<dbReference type="InterPro" id="IPR008271">
    <property type="entry name" value="Ser/Thr_kinase_AS"/>
</dbReference>
<comment type="caution">
    <text evidence="18">The sequence shown here is derived from an EMBL/GenBank/DDBJ whole genome shotgun (WGS) entry which is preliminary data.</text>
</comment>
<evidence type="ECO:0000256" key="2">
    <source>
        <dbReference type="ARBA" id="ARBA00012513"/>
    </source>
</evidence>